<dbReference type="Gene3D" id="1.10.579.10">
    <property type="entry name" value="DNA Cyclobutane Dipyrimidine Photolyase, subunit A, domain 3"/>
    <property type="match status" value="1"/>
</dbReference>
<evidence type="ECO:0000313" key="13">
    <source>
        <dbReference type="EMBL" id="QKE92630.1"/>
    </source>
</evidence>
<dbReference type="GO" id="GO:0071949">
    <property type="term" value="F:FAD binding"/>
    <property type="evidence" value="ECO:0007669"/>
    <property type="project" value="TreeGrafter"/>
</dbReference>
<dbReference type="GO" id="GO:0000719">
    <property type="term" value="P:photoreactive repair"/>
    <property type="evidence" value="ECO:0007669"/>
    <property type="project" value="UniProtKB-ARBA"/>
</dbReference>
<proteinExistence type="inferred from homology"/>
<dbReference type="InterPro" id="IPR018394">
    <property type="entry name" value="DNA_photolyase_1_CS_C"/>
</dbReference>
<feature type="site" description="Electron transfer via tryptophanyl radical" evidence="9">
    <location>
        <position position="403"/>
    </location>
</feature>
<comment type="cofactor">
    <cofactor evidence="8">
        <name>FAD</name>
        <dbReference type="ChEBI" id="CHEBI:57692"/>
    </cofactor>
    <text evidence="8">Binds 1 FAD per subunit.</text>
</comment>
<evidence type="ECO:0000256" key="7">
    <source>
        <dbReference type="ARBA" id="ARBA00033999"/>
    </source>
</evidence>
<dbReference type="EMBL" id="CP053708">
    <property type="protein sequence ID" value="QKE92630.1"/>
    <property type="molecule type" value="Genomic_DNA"/>
</dbReference>
<comment type="catalytic activity">
    <reaction evidence="7">
        <text>cyclobutadipyrimidine (in DNA) = 2 pyrimidine residues (in DNA).</text>
        <dbReference type="EC" id="4.1.99.3"/>
    </reaction>
</comment>
<feature type="site" description="Electron transfer via tryptophanyl radical" evidence="9">
    <location>
        <position position="380"/>
    </location>
</feature>
<dbReference type="Proteomes" id="UP000500767">
    <property type="component" value="Chromosome"/>
</dbReference>
<dbReference type="PRINTS" id="PR00147">
    <property type="entry name" value="DNAPHOTLYASE"/>
</dbReference>
<evidence type="ECO:0000256" key="5">
    <source>
        <dbReference type="ARBA" id="ARBA00022827"/>
    </source>
</evidence>
<dbReference type="Pfam" id="PF03441">
    <property type="entry name" value="FAD_binding_7"/>
    <property type="match status" value="1"/>
</dbReference>
<evidence type="ECO:0000256" key="9">
    <source>
        <dbReference type="PIRSR" id="PIRSR602081-2"/>
    </source>
</evidence>
<gene>
    <name evidence="13" type="ORF">HN018_12890</name>
</gene>
<accession>A0A6M8HWE7</accession>
<feature type="site" description="Electron transfer via tryptophanyl radical" evidence="9">
    <location>
        <position position="327"/>
    </location>
</feature>
<feature type="binding site" evidence="8">
    <location>
        <begin position="393"/>
        <end position="395"/>
    </location>
    <ligand>
        <name>FAD</name>
        <dbReference type="ChEBI" id="CHEBI:57692"/>
    </ligand>
</feature>
<dbReference type="InterPro" id="IPR014729">
    <property type="entry name" value="Rossmann-like_a/b/a_fold"/>
</dbReference>
<feature type="binding site" evidence="8">
    <location>
        <position position="241"/>
    </location>
    <ligand>
        <name>FAD</name>
        <dbReference type="ChEBI" id="CHEBI:57692"/>
    </ligand>
</feature>
<reference evidence="13 14" key="1">
    <citation type="journal article" date="2014" name="World J. Microbiol. Biotechnol.">
        <title>Biodiversity and physiological characteristics of Antarctic and Arctic lichens-associated bacteria.</title>
        <authorList>
            <person name="Lee Y.M."/>
            <person name="Kim E.H."/>
            <person name="Lee H.K."/>
            <person name="Hong S.G."/>
        </authorList>
    </citation>
    <scope>NUCLEOTIDE SEQUENCE [LARGE SCALE GENOMIC DNA]</scope>
    <source>
        <strain evidence="13 14">PAMC 26569</strain>
    </source>
</reference>
<evidence type="ECO:0000256" key="1">
    <source>
        <dbReference type="ARBA" id="ARBA00001932"/>
    </source>
</evidence>
<dbReference type="SUPFAM" id="SSF52425">
    <property type="entry name" value="Cryptochrome/photolyase, N-terminal domain"/>
    <property type="match status" value="1"/>
</dbReference>
<keyword evidence="4 8" id="KW-0285">Flavoprotein</keyword>
<feature type="region of interest" description="Disordered" evidence="11">
    <location>
        <begin position="493"/>
        <end position="512"/>
    </location>
</feature>
<comment type="cofactor">
    <cofactor evidence="1">
        <name>(6R)-5,10-methylene-5,6,7,8-tetrahydrofolate</name>
        <dbReference type="ChEBI" id="CHEBI:15636"/>
    </cofactor>
</comment>
<feature type="domain" description="Photolyase/cryptochrome alpha/beta" evidence="12">
    <location>
        <begin position="18"/>
        <end position="147"/>
    </location>
</feature>
<keyword evidence="5 8" id="KW-0274">FAD</keyword>
<organism evidence="13 14">
    <name type="scientific">Lichenicola cladoniae</name>
    <dbReference type="NCBI Taxonomy" id="1484109"/>
    <lineage>
        <taxon>Bacteria</taxon>
        <taxon>Pseudomonadati</taxon>
        <taxon>Pseudomonadota</taxon>
        <taxon>Alphaproteobacteria</taxon>
        <taxon>Acetobacterales</taxon>
        <taxon>Acetobacteraceae</taxon>
        <taxon>Lichenicola</taxon>
    </lineage>
</organism>
<evidence type="ECO:0000256" key="6">
    <source>
        <dbReference type="ARBA" id="ARBA00022991"/>
    </source>
</evidence>
<evidence type="ECO:0000256" key="11">
    <source>
        <dbReference type="SAM" id="MobiDB-lite"/>
    </source>
</evidence>
<dbReference type="GO" id="GO:0003904">
    <property type="term" value="F:deoxyribodipyrimidine photo-lyase activity"/>
    <property type="evidence" value="ECO:0007669"/>
    <property type="project" value="UniProtKB-EC"/>
</dbReference>
<evidence type="ECO:0000256" key="4">
    <source>
        <dbReference type="ARBA" id="ARBA00022630"/>
    </source>
</evidence>
<name>A0A6M8HWE7_9PROT</name>
<dbReference type="KEGG" id="lck:HN018_12890"/>
<dbReference type="InterPro" id="IPR036134">
    <property type="entry name" value="Crypto/Photolyase_FAD-like_sf"/>
</dbReference>
<dbReference type="InterPro" id="IPR005101">
    <property type="entry name" value="Cryptochr/Photolyase_FAD-bd"/>
</dbReference>
<evidence type="ECO:0000256" key="3">
    <source>
        <dbReference type="ARBA" id="ARBA00014046"/>
    </source>
</evidence>
<dbReference type="PANTHER" id="PTHR11455:SF9">
    <property type="entry name" value="CRYPTOCHROME CIRCADIAN CLOCK 5 ISOFORM X1"/>
    <property type="match status" value="1"/>
</dbReference>
<dbReference type="PROSITE" id="PS00394">
    <property type="entry name" value="DNA_PHOTOLYASES_1_1"/>
    <property type="match status" value="1"/>
</dbReference>
<sequence>MVADKAGVKTKRHGTGDRLALLWLRQDLRLADNQALHAAMADADRVLPVFVLDQEAGGPWAPGGASLWWLHHSLAALGEAYGKLGTRLILRRGDASTIITELARETGADIVHCGMAHEPWLRRLDAGVAASLQADGRKLATHRVATLFDLDGIRSKTGTRYGVYTPFANTCRALPDPEQPLPAPKKIAGPVRLPNSDRLEDWCLLPTAPDWAGSMRDTWTPGEVGASRRLHDFLDSRLDGYGASRDIPGDPKGTSMLSPHLHWGELSATQVWYAAREAAAKLNGVRAGGFERFQGELLWHEFAAYLLRHNPAMPEDPLRPAFARLPWRDDAKGLQAWQRGRTGIPIVDAGMRQLWQLGWMHNRVRMITASYLVKHMLVSWQQGEAWFWDALVDADLATNSASWQWVAGTGTDSQPFFRVFNPVTQGRKFDADGLYVRQYVPELKSLPDRWLHEPWAAPDVVLKKAGIVLDHDYPRPIVGLDEGRDRALKAFRETVQHRSDEPEADEAQDAAE</sequence>
<dbReference type="Gene3D" id="3.40.50.620">
    <property type="entry name" value="HUPs"/>
    <property type="match status" value="1"/>
</dbReference>
<dbReference type="FunFam" id="1.10.579.10:FF:000003">
    <property type="entry name" value="Deoxyribodipyrimidine photo-lyase"/>
    <property type="match status" value="1"/>
</dbReference>
<evidence type="ECO:0000256" key="2">
    <source>
        <dbReference type="ARBA" id="ARBA00013149"/>
    </source>
</evidence>
<evidence type="ECO:0000256" key="10">
    <source>
        <dbReference type="RuleBase" id="RU004182"/>
    </source>
</evidence>
<evidence type="ECO:0000259" key="12">
    <source>
        <dbReference type="PROSITE" id="PS51645"/>
    </source>
</evidence>
<dbReference type="InterPro" id="IPR036155">
    <property type="entry name" value="Crypto/Photolyase_N_sf"/>
</dbReference>
<feature type="binding site" evidence="8">
    <location>
        <position position="293"/>
    </location>
    <ligand>
        <name>FAD</name>
        <dbReference type="ChEBI" id="CHEBI:57692"/>
    </ligand>
</feature>
<comment type="similarity">
    <text evidence="10">Belongs to the DNA photolyase family.</text>
</comment>
<keyword evidence="6 10" id="KW-0157">Chromophore</keyword>
<feature type="compositionally biased region" description="Acidic residues" evidence="11">
    <location>
        <begin position="502"/>
        <end position="512"/>
    </location>
</feature>
<dbReference type="EC" id="4.1.99.3" evidence="2"/>
<dbReference type="InterPro" id="IPR006050">
    <property type="entry name" value="DNA_photolyase_N"/>
</dbReference>
<dbReference type="PANTHER" id="PTHR11455">
    <property type="entry name" value="CRYPTOCHROME"/>
    <property type="match status" value="1"/>
</dbReference>
<feature type="binding site" evidence="8">
    <location>
        <begin position="254"/>
        <end position="258"/>
    </location>
    <ligand>
        <name>FAD</name>
        <dbReference type="ChEBI" id="CHEBI:57692"/>
    </ligand>
</feature>
<evidence type="ECO:0000313" key="14">
    <source>
        <dbReference type="Proteomes" id="UP000500767"/>
    </source>
</evidence>
<keyword evidence="13" id="KW-0456">Lyase</keyword>
<dbReference type="PROSITE" id="PS51645">
    <property type="entry name" value="PHR_CRY_ALPHA_BETA"/>
    <property type="match status" value="1"/>
</dbReference>
<protein>
    <recommendedName>
        <fullName evidence="3">Deoxyribodipyrimidine photo-lyase</fullName>
        <ecNumber evidence="2">4.1.99.3</ecNumber>
    </recommendedName>
</protein>
<dbReference type="Gene3D" id="1.25.40.80">
    <property type="match status" value="1"/>
</dbReference>
<dbReference type="InterPro" id="IPR002081">
    <property type="entry name" value="Cryptochrome/DNA_photolyase_1"/>
</dbReference>
<dbReference type="SUPFAM" id="SSF48173">
    <property type="entry name" value="Cryptochrome/photolyase FAD-binding domain"/>
    <property type="match status" value="1"/>
</dbReference>
<evidence type="ECO:0000256" key="8">
    <source>
        <dbReference type="PIRSR" id="PIRSR602081-1"/>
    </source>
</evidence>
<dbReference type="AlphaFoldDB" id="A0A6M8HWE7"/>
<dbReference type="Pfam" id="PF00875">
    <property type="entry name" value="DNA_photolyase"/>
    <property type="match status" value="1"/>
</dbReference>
<dbReference type="GO" id="GO:0003677">
    <property type="term" value="F:DNA binding"/>
    <property type="evidence" value="ECO:0007669"/>
    <property type="project" value="TreeGrafter"/>
</dbReference>
<keyword evidence="14" id="KW-1185">Reference proteome</keyword>